<gene>
    <name evidence="1" type="ORF">L0M99_08100</name>
</gene>
<dbReference type="Proteomes" id="UP001200537">
    <property type="component" value="Unassembled WGS sequence"/>
</dbReference>
<organism evidence="1 2">
    <name type="scientific">Varibaculum cambriense</name>
    <dbReference type="NCBI Taxonomy" id="184870"/>
    <lineage>
        <taxon>Bacteria</taxon>
        <taxon>Bacillati</taxon>
        <taxon>Actinomycetota</taxon>
        <taxon>Actinomycetes</taxon>
        <taxon>Actinomycetales</taxon>
        <taxon>Actinomycetaceae</taxon>
        <taxon>Varibaculum</taxon>
    </lineage>
</organism>
<evidence type="ECO:0000313" key="2">
    <source>
        <dbReference type="Proteomes" id="UP001200537"/>
    </source>
</evidence>
<reference evidence="1" key="1">
    <citation type="submission" date="2022-01" db="EMBL/GenBank/DDBJ databases">
        <title>Collection of gut derived symbiotic bacterial strains cultured from healthy donors.</title>
        <authorList>
            <person name="Lin H."/>
            <person name="Kohout C."/>
            <person name="Waligurski E."/>
            <person name="Pamer E.G."/>
        </authorList>
    </citation>
    <scope>NUCLEOTIDE SEQUENCE</scope>
    <source>
        <strain evidence="1">DFI.7.46</strain>
    </source>
</reference>
<dbReference type="AlphaFoldDB" id="A0AAJ1BCP5"/>
<evidence type="ECO:0000313" key="1">
    <source>
        <dbReference type="EMBL" id="MCG4618448.1"/>
    </source>
</evidence>
<comment type="caution">
    <text evidence="1">The sequence shown here is derived from an EMBL/GenBank/DDBJ whole genome shotgun (WGS) entry which is preliminary data.</text>
</comment>
<dbReference type="RefSeq" id="WP_238128317.1">
    <property type="nucleotide sequence ID" value="NZ_CBCTPO010000012.1"/>
</dbReference>
<sequence length="46" mass="5026">MNDMNLLIGSLAETVDQLKADLEGALSRISVLENQLATPLEEPENE</sequence>
<name>A0AAJ1BCP5_9ACTO</name>
<accession>A0AAJ1BCP5</accession>
<dbReference type="EMBL" id="JAKNHJ010000016">
    <property type="protein sequence ID" value="MCG4618448.1"/>
    <property type="molecule type" value="Genomic_DNA"/>
</dbReference>
<proteinExistence type="predicted"/>
<protein>
    <submittedName>
        <fullName evidence="1">Uncharacterized protein</fullName>
    </submittedName>
</protein>